<dbReference type="Gene3D" id="2.60.120.260">
    <property type="entry name" value="Galactose-binding domain-like"/>
    <property type="match status" value="1"/>
</dbReference>
<dbReference type="GO" id="GO:0005524">
    <property type="term" value="F:ATP binding"/>
    <property type="evidence" value="ECO:0007669"/>
    <property type="project" value="UniProtKB-KW"/>
</dbReference>
<gene>
    <name evidence="8" type="ORF">SAMN04489716_6765</name>
</gene>
<dbReference type="InterPro" id="IPR000719">
    <property type="entry name" value="Prot_kinase_dom"/>
</dbReference>
<comment type="similarity">
    <text evidence="1">Belongs to the protein kinase superfamily. STE Ser/Thr protein kinase family. STE20 subfamily.</text>
</comment>
<dbReference type="Gene3D" id="3.30.200.20">
    <property type="entry name" value="Phosphorylase Kinase, domain 1"/>
    <property type="match status" value="1"/>
</dbReference>
<feature type="compositionally biased region" description="Polar residues" evidence="5">
    <location>
        <begin position="325"/>
        <end position="337"/>
    </location>
</feature>
<dbReference type="RefSeq" id="WP_092550340.1">
    <property type="nucleotide sequence ID" value="NZ_BOMJ01000003.1"/>
</dbReference>
<evidence type="ECO:0000256" key="4">
    <source>
        <dbReference type="ARBA" id="ARBA00023170"/>
    </source>
</evidence>
<feature type="region of interest" description="Disordered" evidence="5">
    <location>
        <begin position="432"/>
        <end position="453"/>
    </location>
</feature>
<keyword evidence="6" id="KW-0472">Membrane</keyword>
<feature type="transmembrane region" description="Helical" evidence="6">
    <location>
        <begin position="298"/>
        <end position="317"/>
    </location>
</feature>
<name>A0A1H2CT61_9ACTN</name>
<dbReference type="OrthoDB" id="9786339at2"/>
<dbReference type="AlphaFoldDB" id="A0A1H2CT61"/>
<evidence type="ECO:0000259" key="7">
    <source>
        <dbReference type="PROSITE" id="PS50011"/>
    </source>
</evidence>
<dbReference type="InterPro" id="IPR051931">
    <property type="entry name" value="PAK3-like"/>
</dbReference>
<keyword evidence="9" id="KW-1185">Reference proteome</keyword>
<dbReference type="GO" id="GO:0004672">
    <property type="term" value="F:protein kinase activity"/>
    <property type="evidence" value="ECO:0007669"/>
    <property type="project" value="InterPro"/>
</dbReference>
<evidence type="ECO:0000313" key="8">
    <source>
        <dbReference type="EMBL" id="SDT73740.1"/>
    </source>
</evidence>
<dbReference type="Proteomes" id="UP000198688">
    <property type="component" value="Chromosome I"/>
</dbReference>
<dbReference type="Gene3D" id="1.10.510.10">
    <property type="entry name" value="Transferase(Phosphotransferase) domain 1"/>
    <property type="match status" value="1"/>
</dbReference>
<sequence length="515" mass="54001">MTQVGEGHETAADEAGPVLTFGAPTAGEILAERYQLEEHVNNDSAGRQVWRGIDVILRRSVAVVLRHPGGDSATEMLQAAVAASRVIHPNLVGVYDAIDEDQRAYVVREWVDGESLRDLIATEGPLDPARAISIAHSVADALTAVHATGMVHGNVHPGSILIADDNRVVLADARADSSDTVEGDVRAVGGILYFALTGHWPHAEVGNSALTDANRDNVGNPAAPRQIRAGVPAYLDDLTMDLLDRRVAAPASDALTAELGRLDAAAAEDDEYEDAGPLRFMQSGGSSSSEPSRSAPKIMIGVGALIVIAIIGLVFGIRAITGTSSDNTAGADTSATTPAGDDGEAVAPPAIPEKLKITGDMVRLVDAPPGSRTDADEAKLTVDGDKNTGWSTQTFRGAPNFGNTKEGMGILINLGEPRALSDVRVTTSVPGVTMDVRTGSSDPGDSSNGDKKLLKDYKSLSDEKPEKTTGTDSIINGFDPNAKYQYVLVFLTSLPPSEEGSGYKVSVNEIEVYGY</sequence>
<dbReference type="PANTHER" id="PTHR45832">
    <property type="entry name" value="SERINE/THREONINE-PROTEIN KINASE SAMKA-RELATED-RELATED"/>
    <property type="match status" value="1"/>
</dbReference>
<dbReference type="EMBL" id="LT629758">
    <property type="protein sequence ID" value="SDT73740.1"/>
    <property type="molecule type" value="Genomic_DNA"/>
</dbReference>
<organism evidence="8 9">
    <name type="scientific">Actinoplanes derwentensis</name>
    <dbReference type="NCBI Taxonomy" id="113562"/>
    <lineage>
        <taxon>Bacteria</taxon>
        <taxon>Bacillati</taxon>
        <taxon>Actinomycetota</taxon>
        <taxon>Actinomycetes</taxon>
        <taxon>Micromonosporales</taxon>
        <taxon>Micromonosporaceae</taxon>
        <taxon>Actinoplanes</taxon>
    </lineage>
</organism>
<reference evidence="8 9" key="1">
    <citation type="submission" date="2016-10" db="EMBL/GenBank/DDBJ databases">
        <authorList>
            <person name="de Groot N.N."/>
        </authorList>
    </citation>
    <scope>NUCLEOTIDE SEQUENCE [LARGE SCALE GENOMIC DNA]</scope>
    <source>
        <strain evidence="8 9">DSM 43941</strain>
    </source>
</reference>
<dbReference type="STRING" id="113562.SAMN04489716_6765"/>
<evidence type="ECO:0000256" key="2">
    <source>
        <dbReference type="ARBA" id="ARBA00022741"/>
    </source>
</evidence>
<keyword evidence="6" id="KW-1133">Transmembrane helix</keyword>
<proteinExistence type="inferred from homology"/>
<dbReference type="InterPro" id="IPR008979">
    <property type="entry name" value="Galactose-bd-like_sf"/>
</dbReference>
<dbReference type="PROSITE" id="PS50011">
    <property type="entry name" value="PROTEIN_KINASE_DOM"/>
    <property type="match status" value="1"/>
</dbReference>
<dbReference type="SUPFAM" id="SSF49785">
    <property type="entry name" value="Galactose-binding domain-like"/>
    <property type="match status" value="1"/>
</dbReference>
<evidence type="ECO:0000256" key="5">
    <source>
        <dbReference type="SAM" id="MobiDB-lite"/>
    </source>
</evidence>
<dbReference type="SMART" id="SM00220">
    <property type="entry name" value="S_TKc"/>
    <property type="match status" value="1"/>
</dbReference>
<keyword evidence="3" id="KW-0067">ATP-binding</keyword>
<evidence type="ECO:0000313" key="9">
    <source>
        <dbReference type="Proteomes" id="UP000198688"/>
    </source>
</evidence>
<keyword evidence="8" id="KW-0808">Transferase</keyword>
<keyword evidence="4" id="KW-0675">Receptor</keyword>
<dbReference type="Pfam" id="PF00069">
    <property type="entry name" value="Pkinase"/>
    <property type="match status" value="1"/>
</dbReference>
<dbReference type="PANTHER" id="PTHR45832:SF22">
    <property type="entry name" value="SERINE_THREONINE-PROTEIN KINASE SAMKA-RELATED"/>
    <property type="match status" value="1"/>
</dbReference>
<feature type="region of interest" description="Disordered" evidence="5">
    <location>
        <begin position="1"/>
        <end position="20"/>
    </location>
</feature>
<evidence type="ECO:0000256" key="6">
    <source>
        <dbReference type="SAM" id="Phobius"/>
    </source>
</evidence>
<dbReference type="SUPFAM" id="SSF56112">
    <property type="entry name" value="Protein kinase-like (PK-like)"/>
    <property type="match status" value="1"/>
</dbReference>
<keyword evidence="2" id="KW-0547">Nucleotide-binding</keyword>
<evidence type="ECO:0000256" key="3">
    <source>
        <dbReference type="ARBA" id="ARBA00022840"/>
    </source>
</evidence>
<dbReference type="InterPro" id="IPR011009">
    <property type="entry name" value="Kinase-like_dom_sf"/>
</dbReference>
<feature type="domain" description="Protein kinase" evidence="7">
    <location>
        <begin position="1"/>
        <end position="395"/>
    </location>
</feature>
<evidence type="ECO:0000256" key="1">
    <source>
        <dbReference type="ARBA" id="ARBA00008874"/>
    </source>
</evidence>
<feature type="compositionally biased region" description="Basic and acidic residues" evidence="5">
    <location>
        <begin position="1"/>
        <end position="11"/>
    </location>
</feature>
<keyword evidence="8" id="KW-0418">Kinase</keyword>
<keyword evidence="6" id="KW-0812">Transmembrane</keyword>
<accession>A0A1H2CT61</accession>
<protein>
    <submittedName>
        <fullName evidence="8">Protein kinase domain-containing protein</fullName>
    </submittedName>
</protein>
<feature type="region of interest" description="Disordered" evidence="5">
    <location>
        <begin position="325"/>
        <end position="347"/>
    </location>
</feature>
<dbReference type="CDD" id="cd13973">
    <property type="entry name" value="PK_MviN-like"/>
    <property type="match status" value="1"/>
</dbReference>